<dbReference type="Proteomes" id="UP000000335">
    <property type="component" value="Segment"/>
</dbReference>
<dbReference type="KEGG" id="vg:10324334"/>
<proteinExistence type="predicted"/>
<keyword evidence="3" id="KW-1185">Reference proteome</keyword>
<reference evidence="2 3" key="1">
    <citation type="journal article" date="2010" name="J. Bacteriol.">
        <title>A conserved acetyl esterase domain targets diverse bacteriophages to the Vi capsular receptor of Salmonella enterica serovar Typhi.</title>
        <authorList>
            <person name="Pickard D."/>
            <person name="Toribio A.L."/>
            <person name="Petty N.K."/>
            <person name="van Tonder A."/>
            <person name="Yu L."/>
            <person name="Goulding D."/>
            <person name="Barrell B."/>
            <person name="Rance R."/>
            <person name="Harris D."/>
            <person name="Wetter M."/>
            <person name="Wain J."/>
            <person name="Choudhary J."/>
            <person name="Thomson N."/>
            <person name="Dougan G."/>
        </authorList>
    </citation>
    <scope>NUCLEOTIDE SEQUENCE [LARGE SCALE GENOMIC DNA]</scope>
</reference>
<name>E1XUA1_9CAUD</name>
<dbReference type="RefSeq" id="YP_004306672.1">
    <property type="nucleotide sequence ID" value="NC_015271.1"/>
</dbReference>
<feature type="non-terminal residue" evidence="2">
    <location>
        <position position="1"/>
    </location>
</feature>
<accession>E1XUA1</accession>
<evidence type="ECO:0000313" key="2">
    <source>
        <dbReference type="EMBL" id="CBV65221.1"/>
    </source>
</evidence>
<gene>
    <name evidence="2" type="ORF">Vi06_23</name>
</gene>
<feature type="region of interest" description="Disordered" evidence="1">
    <location>
        <begin position="139"/>
        <end position="158"/>
    </location>
</feature>
<dbReference type="GeneID" id="10324334"/>
<evidence type="ECO:0000256" key="1">
    <source>
        <dbReference type="SAM" id="MobiDB-lite"/>
    </source>
</evidence>
<evidence type="ECO:0000313" key="3">
    <source>
        <dbReference type="Proteomes" id="UP000000335"/>
    </source>
</evidence>
<dbReference type="Gene3D" id="3.30.40.220">
    <property type="match status" value="1"/>
</dbReference>
<sequence>AKPSNLPRHNGGVSMENKETKHQRYRRYCEERPFDMYCRTKKSWAKTRGIEFTLDAEYLESIWTGVCPILGLALNVPMRDAKGSGSLNTAHLDRFDPKKGYIKGNVTWVSGRANRIKYDATLEELKSLVSWMEGATTISKESTSEANADGSAQPLETE</sequence>
<dbReference type="EMBL" id="FR667955">
    <property type="protein sequence ID" value="CBV65221.1"/>
    <property type="molecule type" value="Genomic_DNA"/>
</dbReference>
<dbReference type="OrthoDB" id="27875at10239"/>
<organism evidence="2 3">
    <name type="scientific">Salmonella phage Vi06</name>
    <dbReference type="NCBI Taxonomy" id="866889"/>
    <lineage>
        <taxon>Viruses</taxon>
        <taxon>Duplodnaviria</taxon>
        <taxon>Heunggongvirae</taxon>
        <taxon>Uroviricota</taxon>
        <taxon>Caudoviricetes</taxon>
        <taxon>Autographivirales</taxon>
        <taxon>Autotranscriptaviridae</taxon>
        <taxon>Studiervirinae</taxon>
        <taxon>Teseptimavirus</taxon>
        <taxon>Teseptimavirus Vi06</taxon>
    </lineage>
</organism>
<protein>
    <submittedName>
        <fullName evidence="2">Hypothetical phage protein</fullName>
    </submittedName>
</protein>